<dbReference type="OrthoDB" id="8468472at2"/>
<proteinExistence type="predicted"/>
<comment type="caution">
    <text evidence="1">The sequence shown here is derived from an EMBL/GenBank/DDBJ whole genome shotgun (WGS) entry which is preliminary data.</text>
</comment>
<dbReference type="EMBL" id="SMFY01000002">
    <property type="protein sequence ID" value="TCK28858.1"/>
    <property type="molecule type" value="Genomic_DNA"/>
</dbReference>
<protein>
    <submittedName>
        <fullName evidence="1">Uncharacterized protein</fullName>
    </submittedName>
</protein>
<keyword evidence="2" id="KW-1185">Reference proteome</keyword>
<evidence type="ECO:0000313" key="1">
    <source>
        <dbReference type="EMBL" id="TCK28858.1"/>
    </source>
</evidence>
<evidence type="ECO:0000313" key="2">
    <source>
        <dbReference type="Proteomes" id="UP000295030"/>
    </source>
</evidence>
<reference evidence="1 2" key="1">
    <citation type="submission" date="2019-03" db="EMBL/GenBank/DDBJ databases">
        <title>Genomic Encyclopedia of Type Strains, Phase IV (KMG-IV): sequencing the most valuable type-strain genomes for metagenomic binning, comparative biology and taxonomic classification.</title>
        <authorList>
            <person name="Goeker M."/>
        </authorList>
    </citation>
    <scope>NUCLEOTIDE SEQUENCE [LARGE SCALE GENOMIC DNA]</scope>
    <source>
        <strain evidence="1 2">DSM 101</strain>
    </source>
</reference>
<sequence>MLALKFDVDPSSIAFDRPQGRLAMTLHPVIPTYDEAAAIVYGWAVMSGCRDIRRLVVEIDVEAGPLPRASSGVRHAA</sequence>
<name>A0A4R1I261_ANCAQ</name>
<dbReference type="RefSeq" id="WP_131835960.1">
    <property type="nucleotide sequence ID" value="NZ_SMFY01000002.1"/>
</dbReference>
<gene>
    <name evidence="1" type="ORF">EV667_2872</name>
</gene>
<dbReference type="AlphaFoldDB" id="A0A4R1I261"/>
<dbReference type="Proteomes" id="UP000295030">
    <property type="component" value="Unassembled WGS sequence"/>
</dbReference>
<accession>A0A4R1I261</accession>
<organism evidence="1 2">
    <name type="scientific">Ancylobacter aquaticus</name>
    <dbReference type="NCBI Taxonomy" id="100"/>
    <lineage>
        <taxon>Bacteria</taxon>
        <taxon>Pseudomonadati</taxon>
        <taxon>Pseudomonadota</taxon>
        <taxon>Alphaproteobacteria</taxon>
        <taxon>Hyphomicrobiales</taxon>
        <taxon>Xanthobacteraceae</taxon>
        <taxon>Ancylobacter</taxon>
    </lineage>
</organism>